<proteinExistence type="predicted"/>
<comment type="caution">
    <text evidence="4">The sequence shown here is derived from an EMBL/GenBank/DDBJ whole genome shotgun (WGS) entry which is preliminary data.</text>
</comment>
<dbReference type="Proteomes" id="UP000178377">
    <property type="component" value="Unassembled WGS sequence"/>
</dbReference>
<dbReference type="SMART" id="SM01001">
    <property type="entry name" value="AIRC"/>
    <property type="match status" value="1"/>
</dbReference>
<dbReference type="SUPFAM" id="SSF52255">
    <property type="entry name" value="N5-CAIR mutase (phosphoribosylaminoimidazole carboxylase, PurE)"/>
    <property type="match status" value="1"/>
</dbReference>
<accession>A0A1F5PMA0</accession>
<dbReference type="Pfam" id="PF00731">
    <property type="entry name" value="AIRC"/>
    <property type="match status" value="1"/>
</dbReference>
<evidence type="ECO:0000259" key="3">
    <source>
        <dbReference type="SMART" id="SM01001"/>
    </source>
</evidence>
<dbReference type="Gene3D" id="3.40.50.1970">
    <property type="match status" value="1"/>
</dbReference>
<sequence length="181" mass="19361">MNQNRPDVILILGSDTDAKIVVDSGMLDIFEQAGVECRQCIISAHRHDRDLSSEFNMAWSGYAQVIIGVASMSAQLPGAIAAKTTDRHVVLGVALASPDRPDASDAVDAMTRTPAGTAVGFCGIGKNGLINAAIIACQIVGKKKPEVVSPGLERWRQLQRSKKPPQSGVDLRQLLAEMEKK</sequence>
<dbReference type="STRING" id="1817828.A2722_03675"/>
<gene>
    <name evidence="4" type="ORF">A2722_03675</name>
</gene>
<dbReference type="InterPro" id="IPR000031">
    <property type="entry name" value="PurE_dom"/>
</dbReference>
<keyword evidence="1" id="KW-0658">Purine biosynthesis</keyword>
<dbReference type="GO" id="GO:0006189">
    <property type="term" value="P:'de novo' IMP biosynthetic process"/>
    <property type="evidence" value="ECO:0007669"/>
    <property type="project" value="InterPro"/>
</dbReference>
<feature type="domain" description="PurE" evidence="3">
    <location>
        <begin position="6"/>
        <end position="163"/>
    </location>
</feature>
<evidence type="ECO:0000256" key="2">
    <source>
        <dbReference type="SAM" id="MobiDB-lite"/>
    </source>
</evidence>
<evidence type="ECO:0000313" key="5">
    <source>
        <dbReference type="Proteomes" id="UP000178377"/>
    </source>
</evidence>
<evidence type="ECO:0000256" key="1">
    <source>
        <dbReference type="ARBA" id="ARBA00022755"/>
    </source>
</evidence>
<dbReference type="InterPro" id="IPR024694">
    <property type="entry name" value="PurE_prokaryotes"/>
</dbReference>
<organism evidence="4 5">
    <name type="scientific">Candidatus Doudnabacteria bacterium RIFCSPHIGHO2_01_FULL_50_11</name>
    <dbReference type="NCBI Taxonomy" id="1817828"/>
    <lineage>
        <taxon>Bacteria</taxon>
        <taxon>Candidatus Doudnaibacteriota</taxon>
    </lineage>
</organism>
<dbReference type="EMBL" id="MFEO01000010">
    <property type="protein sequence ID" value="OGE90792.1"/>
    <property type="molecule type" value="Genomic_DNA"/>
</dbReference>
<dbReference type="PANTHER" id="PTHR23046">
    <property type="entry name" value="PHOSPHORIBOSYLAMINOIMIDAZOLE CARBOXYLASE CATALYTIC SUBUNIT"/>
    <property type="match status" value="1"/>
</dbReference>
<dbReference type="PANTHER" id="PTHR23046:SF2">
    <property type="entry name" value="PHOSPHORIBOSYLAMINOIMIDAZOLE CARBOXYLASE"/>
    <property type="match status" value="1"/>
</dbReference>
<dbReference type="AlphaFoldDB" id="A0A1F5PMA0"/>
<evidence type="ECO:0000313" key="4">
    <source>
        <dbReference type="EMBL" id="OGE90792.1"/>
    </source>
</evidence>
<protein>
    <recommendedName>
        <fullName evidence="3">PurE domain-containing protein</fullName>
    </recommendedName>
</protein>
<reference evidence="4 5" key="1">
    <citation type="journal article" date="2016" name="Nat. Commun.">
        <title>Thousands of microbial genomes shed light on interconnected biogeochemical processes in an aquifer system.</title>
        <authorList>
            <person name="Anantharaman K."/>
            <person name="Brown C.T."/>
            <person name="Hug L.A."/>
            <person name="Sharon I."/>
            <person name="Castelle C.J."/>
            <person name="Probst A.J."/>
            <person name="Thomas B.C."/>
            <person name="Singh A."/>
            <person name="Wilkins M.J."/>
            <person name="Karaoz U."/>
            <person name="Brodie E.L."/>
            <person name="Williams K.H."/>
            <person name="Hubbard S.S."/>
            <person name="Banfield J.F."/>
        </authorList>
    </citation>
    <scope>NUCLEOTIDE SEQUENCE [LARGE SCALE GENOMIC DNA]</scope>
</reference>
<name>A0A1F5PMA0_9BACT</name>
<feature type="region of interest" description="Disordered" evidence="2">
    <location>
        <begin position="157"/>
        <end position="181"/>
    </location>
</feature>